<sequence>MSSTDVAGGAIAAAPGGAAATAGVRLVVVVGVALLDVPPLTARTAAEGGAADADAAAAAAAPPVRVLLAQRPPGKANAGLWEFPGGKVDAGETPEAALVRELAEELSIDVEPSDLRPLSFVSYSYPTFHLLMPLYVCSRWRGSPVGAEGQAVVWATAEGVGAYPLTPADVPLVPAVLAAMRRRGEEPEA</sequence>
<gene>
    <name evidence="13" type="ORF">GPECTOR_37g225</name>
</gene>
<dbReference type="PANTHER" id="PTHR47707:SF1">
    <property type="entry name" value="NUDIX HYDROLASE FAMILY PROTEIN"/>
    <property type="match status" value="1"/>
</dbReference>
<dbReference type="OrthoDB" id="276276at2759"/>
<comment type="catalytic activity">
    <reaction evidence="10">
        <text>8-oxo-dGTP + H2O = 8-oxo-dGMP + diphosphate + H(+)</text>
        <dbReference type="Rhea" id="RHEA:31575"/>
        <dbReference type="ChEBI" id="CHEBI:15377"/>
        <dbReference type="ChEBI" id="CHEBI:15378"/>
        <dbReference type="ChEBI" id="CHEBI:33019"/>
        <dbReference type="ChEBI" id="CHEBI:63224"/>
        <dbReference type="ChEBI" id="CHEBI:77896"/>
        <dbReference type="EC" id="3.6.1.55"/>
    </reaction>
</comment>
<dbReference type="Gene3D" id="3.90.79.10">
    <property type="entry name" value="Nucleoside Triphosphate Pyrophosphohydrolase"/>
    <property type="match status" value="1"/>
</dbReference>
<accession>A0A150GBL3</accession>
<dbReference type="CDD" id="cd03425">
    <property type="entry name" value="NUDIX_MutT_NudA_like"/>
    <property type="match status" value="1"/>
</dbReference>
<evidence type="ECO:0000256" key="10">
    <source>
        <dbReference type="ARBA" id="ARBA00035861"/>
    </source>
</evidence>
<dbReference type="InterPro" id="IPR000086">
    <property type="entry name" value="NUDIX_hydrolase_dom"/>
</dbReference>
<dbReference type="GO" id="GO:0006281">
    <property type="term" value="P:DNA repair"/>
    <property type="evidence" value="ECO:0007669"/>
    <property type="project" value="UniProtKB-KW"/>
</dbReference>
<evidence type="ECO:0000256" key="5">
    <source>
        <dbReference type="ARBA" id="ARBA00022723"/>
    </source>
</evidence>
<protein>
    <recommendedName>
        <fullName evidence="11">8-oxo-dGTP diphosphatase</fullName>
        <ecNumber evidence="11">3.6.1.55</ecNumber>
    </recommendedName>
</protein>
<dbReference type="PANTHER" id="PTHR47707">
    <property type="entry name" value="8-OXO-DGTP DIPHOSPHATASE"/>
    <property type="match status" value="1"/>
</dbReference>
<dbReference type="GO" id="GO:0006260">
    <property type="term" value="P:DNA replication"/>
    <property type="evidence" value="ECO:0007669"/>
    <property type="project" value="UniProtKB-KW"/>
</dbReference>
<proteinExistence type="inferred from homology"/>
<keyword evidence="8" id="KW-0460">Magnesium</keyword>
<dbReference type="EC" id="3.6.1.55" evidence="11"/>
<dbReference type="GO" id="GO:0008413">
    <property type="term" value="F:8-oxo-7,8-dihydroguanosine triphosphate pyrophosphatase activity"/>
    <property type="evidence" value="ECO:0007669"/>
    <property type="project" value="TreeGrafter"/>
</dbReference>
<evidence type="ECO:0000259" key="12">
    <source>
        <dbReference type="PROSITE" id="PS51462"/>
    </source>
</evidence>
<keyword evidence="6" id="KW-0227">DNA damage</keyword>
<keyword evidence="7" id="KW-0378">Hydrolase</keyword>
<dbReference type="Proteomes" id="UP000075714">
    <property type="component" value="Unassembled WGS sequence"/>
</dbReference>
<evidence type="ECO:0000313" key="14">
    <source>
        <dbReference type="Proteomes" id="UP000075714"/>
    </source>
</evidence>
<dbReference type="AlphaFoldDB" id="A0A150GBL3"/>
<dbReference type="InterPro" id="IPR020476">
    <property type="entry name" value="Nudix_hydrolase"/>
</dbReference>
<dbReference type="GO" id="GO:0046872">
    <property type="term" value="F:metal ion binding"/>
    <property type="evidence" value="ECO:0007669"/>
    <property type="project" value="UniProtKB-KW"/>
</dbReference>
<evidence type="ECO:0000256" key="6">
    <source>
        <dbReference type="ARBA" id="ARBA00022763"/>
    </source>
</evidence>
<organism evidence="13 14">
    <name type="scientific">Gonium pectorale</name>
    <name type="common">Green alga</name>
    <dbReference type="NCBI Taxonomy" id="33097"/>
    <lineage>
        <taxon>Eukaryota</taxon>
        <taxon>Viridiplantae</taxon>
        <taxon>Chlorophyta</taxon>
        <taxon>core chlorophytes</taxon>
        <taxon>Chlorophyceae</taxon>
        <taxon>CS clade</taxon>
        <taxon>Chlamydomonadales</taxon>
        <taxon>Volvocaceae</taxon>
        <taxon>Gonium</taxon>
    </lineage>
</organism>
<evidence type="ECO:0000256" key="3">
    <source>
        <dbReference type="ARBA" id="ARBA00022457"/>
    </source>
</evidence>
<comment type="caution">
    <text evidence="13">The sequence shown here is derived from an EMBL/GenBank/DDBJ whole genome shotgun (WGS) entry which is preliminary data.</text>
</comment>
<evidence type="ECO:0000256" key="8">
    <source>
        <dbReference type="ARBA" id="ARBA00022842"/>
    </source>
</evidence>
<dbReference type="GO" id="GO:0044716">
    <property type="term" value="F:8-oxo-GDP phosphatase activity"/>
    <property type="evidence" value="ECO:0007669"/>
    <property type="project" value="TreeGrafter"/>
</dbReference>
<dbReference type="InterPro" id="IPR015797">
    <property type="entry name" value="NUDIX_hydrolase-like_dom_sf"/>
</dbReference>
<keyword evidence="3" id="KW-0515">Mutator protein</keyword>
<dbReference type="EMBL" id="LSYV01000038">
    <property type="protein sequence ID" value="KXZ47219.1"/>
    <property type="molecule type" value="Genomic_DNA"/>
</dbReference>
<reference evidence="14" key="1">
    <citation type="journal article" date="2016" name="Nat. Commun.">
        <title>The Gonium pectorale genome demonstrates co-option of cell cycle regulation during the evolution of multicellularity.</title>
        <authorList>
            <person name="Hanschen E.R."/>
            <person name="Marriage T.N."/>
            <person name="Ferris P.J."/>
            <person name="Hamaji T."/>
            <person name="Toyoda A."/>
            <person name="Fujiyama A."/>
            <person name="Neme R."/>
            <person name="Noguchi H."/>
            <person name="Minakuchi Y."/>
            <person name="Suzuki M."/>
            <person name="Kawai-Toyooka H."/>
            <person name="Smith D.R."/>
            <person name="Sparks H."/>
            <person name="Anderson J."/>
            <person name="Bakaric R."/>
            <person name="Luria V."/>
            <person name="Karger A."/>
            <person name="Kirschner M.W."/>
            <person name="Durand P.M."/>
            <person name="Michod R.E."/>
            <person name="Nozaki H."/>
            <person name="Olson B.J."/>
        </authorList>
    </citation>
    <scope>NUCLEOTIDE SEQUENCE [LARGE SCALE GENOMIC DNA]</scope>
    <source>
        <strain evidence="14">NIES-2863</strain>
    </source>
</reference>
<keyword evidence="5" id="KW-0479">Metal-binding</keyword>
<dbReference type="PROSITE" id="PS51462">
    <property type="entry name" value="NUDIX"/>
    <property type="match status" value="1"/>
</dbReference>
<feature type="domain" description="Nudix hydrolase" evidence="12">
    <location>
        <begin position="42"/>
        <end position="178"/>
    </location>
</feature>
<evidence type="ECO:0000256" key="9">
    <source>
        <dbReference type="ARBA" id="ARBA00023204"/>
    </source>
</evidence>
<evidence type="ECO:0000256" key="2">
    <source>
        <dbReference type="ARBA" id="ARBA00005582"/>
    </source>
</evidence>
<dbReference type="PRINTS" id="PR00502">
    <property type="entry name" value="NUDIXFAMILY"/>
</dbReference>
<dbReference type="SUPFAM" id="SSF55811">
    <property type="entry name" value="Nudix"/>
    <property type="match status" value="1"/>
</dbReference>
<dbReference type="Pfam" id="PF00293">
    <property type="entry name" value="NUDIX"/>
    <property type="match status" value="1"/>
</dbReference>
<keyword evidence="9" id="KW-0234">DNA repair</keyword>
<keyword evidence="4" id="KW-0235">DNA replication</keyword>
<evidence type="ECO:0000256" key="1">
    <source>
        <dbReference type="ARBA" id="ARBA00001946"/>
    </source>
</evidence>
<evidence type="ECO:0000256" key="4">
    <source>
        <dbReference type="ARBA" id="ARBA00022705"/>
    </source>
</evidence>
<evidence type="ECO:0000256" key="11">
    <source>
        <dbReference type="ARBA" id="ARBA00038905"/>
    </source>
</evidence>
<comment type="cofactor">
    <cofactor evidence="1">
        <name>Mg(2+)</name>
        <dbReference type="ChEBI" id="CHEBI:18420"/>
    </cofactor>
</comment>
<dbReference type="InterPro" id="IPR047127">
    <property type="entry name" value="MutT-like"/>
</dbReference>
<dbReference type="GO" id="GO:0035539">
    <property type="term" value="F:8-oxo-7,8-dihydrodeoxyguanosine triphosphate pyrophosphatase activity"/>
    <property type="evidence" value="ECO:0007669"/>
    <property type="project" value="UniProtKB-EC"/>
</dbReference>
<comment type="similarity">
    <text evidence="2">Belongs to the Nudix hydrolase family.</text>
</comment>
<evidence type="ECO:0000313" key="13">
    <source>
        <dbReference type="EMBL" id="KXZ47219.1"/>
    </source>
</evidence>
<keyword evidence="14" id="KW-1185">Reference proteome</keyword>
<name>A0A150GBL3_GONPE</name>
<evidence type="ECO:0000256" key="7">
    <source>
        <dbReference type="ARBA" id="ARBA00022801"/>
    </source>
</evidence>
<dbReference type="GO" id="GO:0044715">
    <property type="term" value="F:8-oxo-dGDP phosphatase activity"/>
    <property type="evidence" value="ECO:0007669"/>
    <property type="project" value="TreeGrafter"/>
</dbReference>